<dbReference type="InterPro" id="IPR000531">
    <property type="entry name" value="Beta-barrel_TonB"/>
</dbReference>
<keyword evidence="10" id="KW-0732">Signal</keyword>
<proteinExistence type="inferred from homology"/>
<dbReference type="InterPro" id="IPR037066">
    <property type="entry name" value="Plug_dom_sf"/>
</dbReference>
<name>A0ABW7N318_9BACT</name>
<dbReference type="Gene3D" id="2.40.170.20">
    <property type="entry name" value="TonB-dependent receptor, beta-barrel domain"/>
    <property type="match status" value="1"/>
</dbReference>
<evidence type="ECO:0000259" key="12">
    <source>
        <dbReference type="Pfam" id="PF07715"/>
    </source>
</evidence>
<keyword evidence="4 8" id="KW-0812">Transmembrane</keyword>
<comment type="caution">
    <text evidence="13">The sequence shown here is derived from an EMBL/GenBank/DDBJ whole genome shotgun (WGS) entry which is preliminary data.</text>
</comment>
<dbReference type="InterPro" id="IPR039426">
    <property type="entry name" value="TonB-dep_rcpt-like"/>
</dbReference>
<keyword evidence="5 9" id="KW-0798">TonB box</keyword>
<keyword evidence="14" id="KW-1185">Reference proteome</keyword>
<accession>A0ABW7N318</accession>
<dbReference type="NCBIfam" id="TIGR04056">
    <property type="entry name" value="OMP_RagA_SusC"/>
    <property type="match status" value="1"/>
</dbReference>
<dbReference type="NCBIfam" id="TIGR04057">
    <property type="entry name" value="SusC_RagA_signa"/>
    <property type="match status" value="1"/>
</dbReference>
<keyword evidence="6 8" id="KW-0472">Membrane</keyword>
<dbReference type="PROSITE" id="PS52016">
    <property type="entry name" value="TONB_DEPENDENT_REC_3"/>
    <property type="match status" value="1"/>
</dbReference>
<dbReference type="Pfam" id="PF07715">
    <property type="entry name" value="Plug"/>
    <property type="match status" value="1"/>
</dbReference>
<dbReference type="SUPFAM" id="SSF56935">
    <property type="entry name" value="Porins"/>
    <property type="match status" value="1"/>
</dbReference>
<dbReference type="Gene3D" id="2.60.40.1120">
    <property type="entry name" value="Carboxypeptidase-like, regulatory domain"/>
    <property type="match status" value="1"/>
</dbReference>
<feature type="domain" description="TonB-dependent receptor plug" evidence="12">
    <location>
        <begin position="113"/>
        <end position="218"/>
    </location>
</feature>
<sequence>MMKKILTFLLLLTGMLASAQQKIISGTITDEETGEGLPGASVQIKGTSSGTITDVNGTFQLEASEADILVVSFIGYEPKEVKVGDRSVINLTLGFDVTALEEVVVVGYTSERRKDLTGSVAVVDLEEVKDLPPGNIMKNIQGRVPGVSITSDGSPGSGATVRIRGNGTLNNNDPLYIIDGVPSKAGMHEINPADIASIQVLKDAASASIYGARAANGVIVITTKRGKSKEAQIDFDASWSLQQYTTKLNPLNTYQRGKVFWQASVNAGLKPTSPIYNYSWNGDLNNPALGGITYNEYLDAKQTMRPADTDWFDEVSQPSVIQSYNLRISKGSENGNMMFSVGYFDNDGTIKESNFERINTRFNSSFSFLNDLITVGENFQVTYQEETQINAGEILFTSLVQHPIVPVHTEAGGWGGPVSGMTDRQNPVRLIEDNKQNRYKFVRPFGNAYVAINPVKNLQFKTNFGVDYSLFYNRSIRKRYVSGFLSEPDNMVANNTSIGGNWIWTNTATYDLNLQNQSLKFLAGTEQITYAQEWFNASREGYISEDPNYAYLGAGAENQLNSGGGNRWALMSFFGKFDYSLQDKYLASFTIRRDGSSRFGANNRYGNFPAASVGWRLSNEEFFKSLIATPVDIKLRASWGQNGNQEIDPLAVYNIYRPVYGKEDAIWDNPNPPSYRPALGTAYDIAGADMGELPSGYITNQQANDNLKWETTTQWDFGMDYVLRKFSGSVDYFIKETSDILYFRTLLSAVGEASGQFVNGGTIRNQGLEAILTYEDHIGKLAFDVSGNVASLTNEVVSMPESLFIRTPLSGAVPNDAKIELLGETLVGRSVNSIYGYVADGLFQTQGEVDSHASQPGKGLGRIRYKDLNGDNVINNEDQTFIGVADPALSYGLNINATYGNFSFTVFAQGVTGIEYYNSYKTYTDFASLWPGTNWGERTLDAWSPTNQDSDIPRLTIVDNNNEGRVSTYFIENASYLKLRNLQIGYSLPQSTLDRLGMRKARVFVQGQNLLSFKSKGFTAPDPENPNYAFPIPTIYTAGLSLGF</sequence>
<dbReference type="Proteomes" id="UP001610063">
    <property type="component" value="Unassembled WGS sequence"/>
</dbReference>
<feature type="chain" id="PRO_5045262709" evidence="10">
    <location>
        <begin position="20"/>
        <end position="1044"/>
    </location>
</feature>
<gene>
    <name evidence="13" type="ORF">ACHKAR_00425</name>
</gene>
<evidence type="ECO:0000256" key="7">
    <source>
        <dbReference type="ARBA" id="ARBA00023237"/>
    </source>
</evidence>
<dbReference type="Pfam" id="PF13715">
    <property type="entry name" value="CarbopepD_reg_2"/>
    <property type="match status" value="1"/>
</dbReference>
<dbReference type="EMBL" id="JBIPKE010000006">
    <property type="protein sequence ID" value="MFH6981876.1"/>
    <property type="molecule type" value="Genomic_DNA"/>
</dbReference>
<evidence type="ECO:0000256" key="1">
    <source>
        <dbReference type="ARBA" id="ARBA00004571"/>
    </source>
</evidence>
<evidence type="ECO:0000259" key="11">
    <source>
        <dbReference type="Pfam" id="PF00593"/>
    </source>
</evidence>
<dbReference type="InterPro" id="IPR012910">
    <property type="entry name" value="Plug_dom"/>
</dbReference>
<evidence type="ECO:0000256" key="4">
    <source>
        <dbReference type="ARBA" id="ARBA00022692"/>
    </source>
</evidence>
<evidence type="ECO:0000256" key="8">
    <source>
        <dbReference type="PROSITE-ProRule" id="PRU01360"/>
    </source>
</evidence>
<comment type="similarity">
    <text evidence="8 9">Belongs to the TonB-dependent receptor family.</text>
</comment>
<evidence type="ECO:0000256" key="5">
    <source>
        <dbReference type="ARBA" id="ARBA00023077"/>
    </source>
</evidence>
<comment type="subcellular location">
    <subcellularLocation>
        <location evidence="1 8">Cell outer membrane</location>
        <topology evidence="1 8">Multi-pass membrane protein</topology>
    </subcellularLocation>
</comment>
<protein>
    <submittedName>
        <fullName evidence="13">SusC/RagA family TonB-linked outer membrane protein</fullName>
    </submittedName>
</protein>
<dbReference type="InterPro" id="IPR008969">
    <property type="entry name" value="CarboxyPept-like_regulatory"/>
</dbReference>
<keyword evidence="2 8" id="KW-0813">Transport</keyword>
<feature type="signal peptide" evidence="10">
    <location>
        <begin position="1"/>
        <end position="19"/>
    </location>
</feature>
<dbReference type="SUPFAM" id="SSF49464">
    <property type="entry name" value="Carboxypeptidase regulatory domain-like"/>
    <property type="match status" value="1"/>
</dbReference>
<evidence type="ECO:0000256" key="3">
    <source>
        <dbReference type="ARBA" id="ARBA00022452"/>
    </source>
</evidence>
<keyword evidence="7 8" id="KW-0998">Cell outer membrane</keyword>
<dbReference type="InterPro" id="IPR023997">
    <property type="entry name" value="TonB-dep_OMP_SusC/RagA_CS"/>
</dbReference>
<feature type="domain" description="TonB-dependent receptor-like beta-barrel" evidence="11">
    <location>
        <begin position="458"/>
        <end position="907"/>
    </location>
</feature>
<dbReference type="Pfam" id="PF00593">
    <property type="entry name" value="TonB_dep_Rec_b-barrel"/>
    <property type="match status" value="1"/>
</dbReference>
<evidence type="ECO:0000256" key="2">
    <source>
        <dbReference type="ARBA" id="ARBA00022448"/>
    </source>
</evidence>
<dbReference type="RefSeq" id="WP_395415718.1">
    <property type="nucleotide sequence ID" value="NZ_JBIPKE010000006.1"/>
</dbReference>
<evidence type="ECO:0000256" key="6">
    <source>
        <dbReference type="ARBA" id="ARBA00023136"/>
    </source>
</evidence>
<dbReference type="Gene3D" id="2.170.130.10">
    <property type="entry name" value="TonB-dependent receptor, plug domain"/>
    <property type="match status" value="1"/>
</dbReference>
<dbReference type="InterPro" id="IPR036942">
    <property type="entry name" value="Beta-barrel_TonB_sf"/>
</dbReference>
<evidence type="ECO:0000313" key="13">
    <source>
        <dbReference type="EMBL" id="MFH6981876.1"/>
    </source>
</evidence>
<evidence type="ECO:0000313" key="14">
    <source>
        <dbReference type="Proteomes" id="UP001610063"/>
    </source>
</evidence>
<evidence type="ECO:0000256" key="10">
    <source>
        <dbReference type="SAM" id="SignalP"/>
    </source>
</evidence>
<organism evidence="13 14">
    <name type="scientific">Marinoscillum luteum</name>
    <dbReference type="NCBI Taxonomy" id="861051"/>
    <lineage>
        <taxon>Bacteria</taxon>
        <taxon>Pseudomonadati</taxon>
        <taxon>Bacteroidota</taxon>
        <taxon>Cytophagia</taxon>
        <taxon>Cytophagales</taxon>
        <taxon>Reichenbachiellaceae</taxon>
        <taxon>Marinoscillum</taxon>
    </lineage>
</organism>
<reference evidence="13 14" key="1">
    <citation type="journal article" date="2013" name="Int. J. Syst. Evol. Microbiol.">
        <title>Marinoscillum luteum sp. nov., isolated from marine sediment.</title>
        <authorList>
            <person name="Cha I.T."/>
            <person name="Park S.J."/>
            <person name="Kim S.J."/>
            <person name="Kim J.G."/>
            <person name="Jung M.Y."/>
            <person name="Shin K.S."/>
            <person name="Kwon K.K."/>
            <person name="Yang S.H."/>
            <person name="Seo Y.S."/>
            <person name="Rhee S.K."/>
        </authorList>
    </citation>
    <scope>NUCLEOTIDE SEQUENCE [LARGE SCALE GENOMIC DNA]</scope>
    <source>
        <strain evidence="13 14">KCTC 23939</strain>
    </source>
</reference>
<evidence type="ECO:0000256" key="9">
    <source>
        <dbReference type="RuleBase" id="RU003357"/>
    </source>
</evidence>
<keyword evidence="3 8" id="KW-1134">Transmembrane beta strand</keyword>
<dbReference type="InterPro" id="IPR023996">
    <property type="entry name" value="TonB-dep_OMP_SusC/RagA"/>
</dbReference>